<evidence type="ECO:0008006" key="4">
    <source>
        <dbReference type="Google" id="ProtNLM"/>
    </source>
</evidence>
<proteinExistence type="predicted"/>
<evidence type="ECO:0000313" key="2">
    <source>
        <dbReference type="EMBL" id="KAK4004145.1"/>
    </source>
</evidence>
<feature type="chain" id="PRO_5046026101" description="Secreted protein" evidence="1">
    <location>
        <begin position="18"/>
        <end position="89"/>
    </location>
</feature>
<keyword evidence="1" id="KW-0732">Signal</keyword>
<gene>
    <name evidence="2" type="ORF">OUZ56_005890</name>
</gene>
<feature type="signal peptide" evidence="1">
    <location>
        <begin position="1"/>
        <end position="17"/>
    </location>
</feature>
<evidence type="ECO:0000256" key="1">
    <source>
        <dbReference type="SAM" id="SignalP"/>
    </source>
</evidence>
<sequence length="89" mass="9942">MMLAVTSFRVGLTAVHWADFVWNPASTCTSVGSNAAELTQALHSCQISHEMPPVPVYRARELNGRCTNDSMMAQINNVYILVQEYNILR</sequence>
<organism evidence="2 3">
    <name type="scientific">Daphnia magna</name>
    <dbReference type="NCBI Taxonomy" id="35525"/>
    <lineage>
        <taxon>Eukaryota</taxon>
        <taxon>Metazoa</taxon>
        <taxon>Ecdysozoa</taxon>
        <taxon>Arthropoda</taxon>
        <taxon>Crustacea</taxon>
        <taxon>Branchiopoda</taxon>
        <taxon>Diplostraca</taxon>
        <taxon>Cladocera</taxon>
        <taxon>Anomopoda</taxon>
        <taxon>Daphniidae</taxon>
        <taxon>Daphnia</taxon>
    </lineage>
</organism>
<protein>
    <recommendedName>
        <fullName evidence="4">Secreted protein</fullName>
    </recommendedName>
</protein>
<name>A0ABQ9YU20_9CRUS</name>
<keyword evidence="3" id="KW-1185">Reference proteome</keyword>
<dbReference type="EMBL" id="JAOYFB010000001">
    <property type="protein sequence ID" value="KAK4004145.1"/>
    <property type="molecule type" value="Genomic_DNA"/>
</dbReference>
<accession>A0ABQ9YU20</accession>
<comment type="caution">
    <text evidence="2">The sequence shown here is derived from an EMBL/GenBank/DDBJ whole genome shotgun (WGS) entry which is preliminary data.</text>
</comment>
<reference evidence="2 3" key="1">
    <citation type="journal article" date="2023" name="Nucleic Acids Res.">
        <title>The hologenome of Daphnia magna reveals possible DNA methylation and microbiome-mediated evolution of the host genome.</title>
        <authorList>
            <person name="Chaturvedi A."/>
            <person name="Li X."/>
            <person name="Dhandapani V."/>
            <person name="Marshall H."/>
            <person name="Kissane S."/>
            <person name="Cuenca-Cambronero M."/>
            <person name="Asole G."/>
            <person name="Calvet F."/>
            <person name="Ruiz-Romero M."/>
            <person name="Marangio P."/>
            <person name="Guigo R."/>
            <person name="Rago D."/>
            <person name="Mirbahai L."/>
            <person name="Eastwood N."/>
            <person name="Colbourne J.K."/>
            <person name="Zhou J."/>
            <person name="Mallon E."/>
            <person name="Orsini L."/>
        </authorList>
    </citation>
    <scope>NUCLEOTIDE SEQUENCE [LARGE SCALE GENOMIC DNA]</scope>
    <source>
        <strain evidence="2">LRV0_1</strain>
    </source>
</reference>
<dbReference type="Proteomes" id="UP001234178">
    <property type="component" value="Unassembled WGS sequence"/>
</dbReference>
<evidence type="ECO:0000313" key="3">
    <source>
        <dbReference type="Proteomes" id="UP001234178"/>
    </source>
</evidence>